<comment type="caution">
    <text evidence="2">The sequence shown here is derived from an EMBL/GenBank/DDBJ whole genome shotgun (WGS) entry which is preliminary data.</text>
</comment>
<organism evidence="2 3">
    <name type="scientific">Hydrotalea sandarakina</name>
    <dbReference type="NCBI Taxonomy" id="1004304"/>
    <lineage>
        <taxon>Bacteria</taxon>
        <taxon>Pseudomonadati</taxon>
        <taxon>Bacteroidota</taxon>
        <taxon>Chitinophagia</taxon>
        <taxon>Chitinophagales</taxon>
        <taxon>Chitinophagaceae</taxon>
        <taxon>Hydrotalea</taxon>
    </lineage>
</organism>
<evidence type="ECO:0000256" key="1">
    <source>
        <dbReference type="SAM" id="Phobius"/>
    </source>
</evidence>
<dbReference type="EMBL" id="QKZV01000001">
    <property type="protein sequence ID" value="PZX65738.1"/>
    <property type="molecule type" value="Genomic_DNA"/>
</dbReference>
<sequence length="199" mass="23070">MITRPIKTFDYIIVLNYPVKFFKAIDIISQLMLAIAAVAFILRGIVLFQNGHSGGIYTINFLIPIFIFSWWIWCYRQQSRGIMPYYRFALMLAAWGWYLYPKGLFFAILYLIAAVLEKPAKVLPEVAFDKKEIVFNSIPSKKFKWEQVNNVVLKDNILTIDLKNNQLIQKTVNAEVTPEQEKEFNAFCAEQINNTKAGN</sequence>
<dbReference type="AlphaFoldDB" id="A0A2W7RY79"/>
<keyword evidence="1" id="KW-1133">Transmembrane helix</keyword>
<dbReference type="OrthoDB" id="660475at2"/>
<evidence type="ECO:0000313" key="2">
    <source>
        <dbReference type="EMBL" id="PZX65738.1"/>
    </source>
</evidence>
<name>A0A2W7RY79_9BACT</name>
<reference evidence="2 3" key="1">
    <citation type="submission" date="2018-06" db="EMBL/GenBank/DDBJ databases">
        <title>Genomic Encyclopedia of Archaeal and Bacterial Type Strains, Phase II (KMG-II): from individual species to whole genera.</title>
        <authorList>
            <person name="Goeker M."/>
        </authorList>
    </citation>
    <scope>NUCLEOTIDE SEQUENCE [LARGE SCALE GENOMIC DNA]</scope>
    <source>
        <strain evidence="2 3">DSM 23241</strain>
    </source>
</reference>
<evidence type="ECO:0000313" key="3">
    <source>
        <dbReference type="Proteomes" id="UP000249720"/>
    </source>
</evidence>
<keyword evidence="1" id="KW-0472">Membrane</keyword>
<gene>
    <name evidence="2" type="ORF">LX80_00230</name>
</gene>
<dbReference type="RefSeq" id="WP_111293199.1">
    <property type="nucleotide sequence ID" value="NZ_QKZV01000001.1"/>
</dbReference>
<feature type="transmembrane region" description="Helical" evidence="1">
    <location>
        <begin position="54"/>
        <end position="73"/>
    </location>
</feature>
<protein>
    <submittedName>
        <fullName evidence="2">Uncharacterized protein</fullName>
    </submittedName>
</protein>
<keyword evidence="1" id="KW-0812">Transmembrane</keyword>
<proteinExistence type="predicted"/>
<keyword evidence="3" id="KW-1185">Reference proteome</keyword>
<feature type="transmembrane region" description="Helical" evidence="1">
    <location>
        <begin position="21"/>
        <end position="42"/>
    </location>
</feature>
<accession>A0A2W7RY79</accession>
<dbReference type="Proteomes" id="UP000249720">
    <property type="component" value="Unassembled WGS sequence"/>
</dbReference>
<feature type="transmembrane region" description="Helical" evidence="1">
    <location>
        <begin position="85"/>
        <end position="113"/>
    </location>
</feature>